<dbReference type="AlphaFoldDB" id="A0A1I6QTS8"/>
<dbReference type="Gene3D" id="3.40.50.300">
    <property type="entry name" value="P-loop containing nucleotide triphosphate hydrolases"/>
    <property type="match status" value="1"/>
</dbReference>
<keyword evidence="4" id="KW-1185">Reference proteome</keyword>
<dbReference type="Pfam" id="PF13424">
    <property type="entry name" value="TPR_12"/>
    <property type="match status" value="2"/>
</dbReference>
<gene>
    <name evidence="3" type="ORF">SAMN05660874_01858</name>
</gene>
<feature type="domain" description="NB-ARC" evidence="2">
    <location>
        <begin position="80"/>
        <end position="234"/>
    </location>
</feature>
<evidence type="ECO:0000259" key="2">
    <source>
        <dbReference type="Pfam" id="PF00931"/>
    </source>
</evidence>
<dbReference type="SUPFAM" id="SSF48452">
    <property type="entry name" value="TPR-like"/>
    <property type="match status" value="2"/>
</dbReference>
<evidence type="ECO:0000313" key="3">
    <source>
        <dbReference type="EMBL" id="SFS55819.1"/>
    </source>
</evidence>
<dbReference type="PANTHER" id="PTHR47691">
    <property type="entry name" value="REGULATOR-RELATED"/>
    <property type="match status" value="1"/>
</dbReference>
<dbReference type="EMBL" id="FOZX01000002">
    <property type="protein sequence ID" value="SFS55819.1"/>
    <property type="molecule type" value="Genomic_DNA"/>
</dbReference>
<dbReference type="Proteomes" id="UP000198852">
    <property type="component" value="Unassembled WGS sequence"/>
</dbReference>
<dbReference type="InterPro" id="IPR011990">
    <property type="entry name" value="TPR-like_helical_dom_sf"/>
</dbReference>
<accession>A0A1I6QTS8</accession>
<dbReference type="PRINTS" id="PR00364">
    <property type="entry name" value="DISEASERSIST"/>
</dbReference>
<dbReference type="SUPFAM" id="SSF52540">
    <property type="entry name" value="P-loop containing nucleoside triphosphate hydrolases"/>
    <property type="match status" value="1"/>
</dbReference>
<protein>
    <submittedName>
        <fullName evidence="3">Tetratricopeptide repeat-containing protein</fullName>
    </submittedName>
</protein>
<evidence type="ECO:0000313" key="4">
    <source>
        <dbReference type="Proteomes" id="UP000198852"/>
    </source>
</evidence>
<name>A0A1I6QTS8_9PSEU</name>
<organism evidence="3 4">
    <name type="scientific">Saccharopolyspora flava</name>
    <dbReference type="NCBI Taxonomy" id="95161"/>
    <lineage>
        <taxon>Bacteria</taxon>
        <taxon>Bacillati</taxon>
        <taxon>Actinomycetota</taxon>
        <taxon>Actinomycetes</taxon>
        <taxon>Pseudonocardiales</taxon>
        <taxon>Pseudonocardiaceae</taxon>
        <taxon>Saccharopolyspora</taxon>
    </lineage>
</organism>
<dbReference type="PANTHER" id="PTHR47691:SF3">
    <property type="entry name" value="HTH-TYPE TRANSCRIPTIONAL REGULATOR RV0890C-RELATED"/>
    <property type="match status" value="1"/>
</dbReference>
<dbReference type="Pfam" id="PF00931">
    <property type="entry name" value="NB-ARC"/>
    <property type="match status" value="1"/>
</dbReference>
<dbReference type="Gene3D" id="1.25.40.10">
    <property type="entry name" value="Tetratricopeptide repeat domain"/>
    <property type="match status" value="2"/>
</dbReference>
<proteinExistence type="predicted"/>
<dbReference type="InterPro" id="IPR019734">
    <property type="entry name" value="TPR_rpt"/>
</dbReference>
<reference evidence="4" key="1">
    <citation type="submission" date="2016-10" db="EMBL/GenBank/DDBJ databases">
        <authorList>
            <person name="Varghese N."/>
            <person name="Submissions S."/>
        </authorList>
    </citation>
    <scope>NUCLEOTIDE SEQUENCE [LARGE SCALE GENOMIC DNA]</scope>
    <source>
        <strain evidence="4">DSM 44771</strain>
    </source>
</reference>
<dbReference type="InterPro" id="IPR027417">
    <property type="entry name" value="P-loop_NTPase"/>
</dbReference>
<feature type="region of interest" description="Disordered" evidence="1">
    <location>
        <begin position="1"/>
        <end position="28"/>
    </location>
</feature>
<dbReference type="InterPro" id="IPR002182">
    <property type="entry name" value="NB-ARC"/>
</dbReference>
<dbReference type="STRING" id="95161.SAMN05660874_01858"/>
<dbReference type="OrthoDB" id="581105at2"/>
<dbReference type="SMART" id="SM00028">
    <property type="entry name" value="TPR"/>
    <property type="match status" value="5"/>
</dbReference>
<dbReference type="GO" id="GO:0043531">
    <property type="term" value="F:ADP binding"/>
    <property type="evidence" value="ECO:0007669"/>
    <property type="project" value="InterPro"/>
</dbReference>
<evidence type="ECO:0000256" key="1">
    <source>
        <dbReference type="SAM" id="MobiDB-lite"/>
    </source>
</evidence>
<dbReference type="RefSeq" id="WP_093415335.1">
    <property type="nucleotide sequence ID" value="NZ_FOZX01000002.1"/>
</dbReference>
<sequence length="800" mass="88149">MVSEHRDEIPEPASGSTRSEISGSAEHAVQARDVHGGVHFHSHGIGGGPVPRQLPSDTWGFVNRSAELERLGLLLTDGSRDEATVLVIVGTAGVGKTALALRWAHRVRDRFPDGQLYANLHGYDPGTPVSSYDVLERFLQALGIPADAIPADVESRAALYRSVLAERRCLVVLDNAASVAQVRPLLPGSSGCPVLITSRDRMSGLVARNGAQRLTVEILSAGEATALLEKITSHYRERDTPEEIAELADLCARLPLALRIAAERAAAHPHMPLRELIQDLRDESELWDALTADDAHEGDAVRTVFAWSYRALPGSAARLFRLLGLHPRPEFSAHVAAALVGTTLKQARRELDVLAGAHLIEQIHPDRYQFHDLLRAYAVDQAQRDETDESRREVLRRLLTWYLHATHSAASVIDSHFRPAPLDQADFAVPHFADVDEATRWYEIERDNLVAAVVAAADHGFRDLAWRLPLALRRIYAVRTPVDEWIRTGVIGLDAAQRTGARAAEADLLESLGMACTQAQRTEDAIAHHRRALSIRRELGDDFGEATTLNALGLTFLRSHQLDRARDCFERCLSLVRGLGERRWEGIALGNLADTTTDLGGAEALGMAERAIAIHRETGNVLSEFACLMVISGIQRDSGRPDRALEHVQQALDIADQLSNPVREAYALLELGRANLAAERPDDALAGLHRAAALYRKLADTGRQAVAFDLTAQAYQLLGRPQDAVDFYRRAVAGHRDRDDRWQWAESLDHLARALGEAGDREQLRQHWNDALQLLAPLTDPRAVALRDEITAHAQQEGER</sequence>